<dbReference type="Proteomes" id="UP000194131">
    <property type="component" value="Unassembled WGS sequence"/>
</dbReference>
<accession>A0AAP7WEY6</accession>
<dbReference type="PANTHER" id="PTHR30087:SF0">
    <property type="entry name" value="INNER MEMBRANE PROTEIN"/>
    <property type="match status" value="1"/>
</dbReference>
<proteinExistence type="predicted"/>
<dbReference type="RefSeq" id="WP_087962700.1">
    <property type="nucleotide sequence ID" value="NZ_CP189792.1"/>
</dbReference>
<name>A0AAP7WEY6_BACMY</name>
<dbReference type="InterPro" id="IPR013560">
    <property type="entry name" value="DUF1722"/>
</dbReference>
<reference evidence="2 3" key="1">
    <citation type="submission" date="2016-12" db="EMBL/GenBank/DDBJ databases">
        <title>Genome Sequences of Twelve Sporeforming Bacillus Species Isolated from Foods.</title>
        <authorList>
            <person name="De Jong A."/>
            <person name="Holsappel S."/>
            <person name="Kuipers O.P."/>
        </authorList>
    </citation>
    <scope>NUCLEOTIDE SEQUENCE [LARGE SCALE GENOMIC DNA]</scope>
    <source>
        <strain evidence="2 3">S3E15</strain>
    </source>
</reference>
<evidence type="ECO:0000259" key="1">
    <source>
        <dbReference type="Pfam" id="PF08349"/>
    </source>
</evidence>
<dbReference type="InterPro" id="IPR017087">
    <property type="entry name" value="UCP037004"/>
</dbReference>
<comment type="caution">
    <text evidence="2">The sequence shown here is derived from an EMBL/GenBank/DDBJ whole genome shotgun (WGS) entry which is preliminary data.</text>
</comment>
<dbReference type="Pfam" id="PF08349">
    <property type="entry name" value="DUF1722"/>
    <property type="match status" value="1"/>
</dbReference>
<dbReference type="AlphaFoldDB" id="A0AAP7WEY6"/>
<protein>
    <recommendedName>
        <fullName evidence="1">DUF1722 domain-containing protein</fullName>
    </recommendedName>
</protein>
<organism evidence="2 3">
    <name type="scientific">Bacillus mycoides</name>
    <dbReference type="NCBI Taxonomy" id="1405"/>
    <lineage>
        <taxon>Bacteria</taxon>
        <taxon>Bacillati</taxon>
        <taxon>Bacillota</taxon>
        <taxon>Bacilli</taxon>
        <taxon>Bacillales</taxon>
        <taxon>Bacillaceae</taxon>
        <taxon>Bacillus</taxon>
        <taxon>Bacillus cereus group</taxon>
    </lineage>
</organism>
<dbReference type="PIRSF" id="PIRSF037004">
    <property type="entry name" value="UCP037004"/>
    <property type="match status" value="1"/>
</dbReference>
<dbReference type="EMBL" id="MRWU01000001">
    <property type="protein sequence ID" value="OSX97106.1"/>
    <property type="molecule type" value="Genomic_DNA"/>
</dbReference>
<evidence type="ECO:0000313" key="2">
    <source>
        <dbReference type="EMBL" id="OSX97106.1"/>
    </source>
</evidence>
<evidence type="ECO:0000313" key="3">
    <source>
        <dbReference type="Proteomes" id="UP000194131"/>
    </source>
</evidence>
<dbReference type="InterPro" id="IPR007553">
    <property type="entry name" value="2-thiour_desulf"/>
</dbReference>
<gene>
    <name evidence="2" type="ORF">S3E15_00737</name>
</gene>
<dbReference type="PANTHER" id="PTHR30087">
    <property type="entry name" value="INNER MEMBRANE PROTEIN"/>
    <property type="match status" value="1"/>
</dbReference>
<feature type="domain" description="DUF1722" evidence="1">
    <location>
        <begin position="193"/>
        <end position="309"/>
    </location>
</feature>
<sequence length="324" mass="37680">MRQFAKPIIIIVVSKCLEFDACRYNGEMVPDLTIRNLQPFVTFIPVCPEVEIGLGTPRETIRIVEKNGANRLVQPSIREDVTEKMNEFSNAFLQTLPEVDGFILKNRSPSCGTRDVKIYSGFEKGPVKGKGTGLFGGAVIKKFSHLPIEEEGRLSNFIIREHFFTRLFTIAHYKMIKHTKNIKELVALQSDYKYLFMAYNQVKQKELGRIIANQKNETIEVVFDNYEKTLYELFIRAPRYTSNVNVCEHIFGYFKTKLKKQEKDHFLELLQKYSEKKIPLSSLLVILKTWAIRFDEKYLLRQTYFEPYPEGLVEISDSGKGRDY</sequence>
<dbReference type="Pfam" id="PF04463">
    <property type="entry name" value="2-thiour_desulf"/>
    <property type="match status" value="1"/>
</dbReference>